<dbReference type="InterPro" id="IPR036514">
    <property type="entry name" value="SGNH_hydro_sf"/>
</dbReference>
<name>A0A6A6NRF6_9PEZI</name>
<dbReference type="GO" id="GO:0004622">
    <property type="term" value="F:phosphatidylcholine lysophospholipase activity"/>
    <property type="evidence" value="ECO:0007669"/>
    <property type="project" value="TreeGrafter"/>
</dbReference>
<protein>
    <submittedName>
        <fullName evidence="3">SGNH hydrolase-type esterase domain-containing protein</fullName>
    </submittedName>
</protein>
<feature type="chain" id="PRO_5025536052" evidence="1">
    <location>
        <begin position="20"/>
        <end position="238"/>
    </location>
</feature>
<keyword evidence="1" id="KW-0732">Signal</keyword>
<dbReference type="InterPro" id="IPR013830">
    <property type="entry name" value="SGNH_hydro"/>
</dbReference>
<reference evidence="3" key="1">
    <citation type="journal article" date="2020" name="Stud. Mycol.">
        <title>101 Dothideomycetes genomes: a test case for predicting lifestyles and emergence of pathogens.</title>
        <authorList>
            <person name="Haridas S."/>
            <person name="Albert R."/>
            <person name="Binder M."/>
            <person name="Bloem J."/>
            <person name="Labutti K."/>
            <person name="Salamov A."/>
            <person name="Andreopoulos B."/>
            <person name="Baker S."/>
            <person name="Barry K."/>
            <person name="Bills G."/>
            <person name="Bluhm B."/>
            <person name="Cannon C."/>
            <person name="Castanera R."/>
            <person name="Culley D."/>
            <person name="Daum C."/>
            <person name="Ezra D."/>
            <person name="Gonzalez J."/>
            <person name="Henrissat B."/>
            <person name="Kuo A."/>
            <person name="Liang C."/>
            <person name="Lipzen A."/>
            <person name="Lutzoni F."/>
            <person name="Magnuson J."/>
            <person name="Mondo S."/>
            <person name="Nolan M."/>
            <person name="Ohm R."/>
            <person name="Pangilinan J."/>
            <person name="Park H.-J."/>
            <person name="Ramirez L."/>
            <person name="Alfaro M."/>
            <person name="Sun H."/>
            <person name="Tritt A."/>
            <person name="Yoshinaga Y."/>
            <person name="Zwiers L.-H."/>
            <person name="Turgeon B."/>
            <person name="Goodwin S."/>
            <person name="Spatafora J."/>
            <person name="Crous P."/>
            <person name="Grigoriev I."/>
        </authorList>
    </citation>
    <scope>NUCLEOTIDE SEQUENCE</scope>
    <source>
        <strain evidence="3">ATCC 16933</strain>
    </source>
</reference>
<dbReference type="InterPro" id="IPR051532">
    <property type="entry name" value="Ester_Hydrolysis_Enzymes"/>
</dbReference>
<accession>A0A6A6NRF6</accession>
<dbReference type="AlphaFoldDB" id="A0A6A6NRF6"/>
<sequence>MVGLKIVTATGTLAAAVAAQSISYMPFGDSITEIVCWRGYLWEDLQDAGYTDVDFVGSMTTQNPDGCPMSGYDIDNEGHSGYLAIDIANQNQLVQWLQQNPADIITMHLGTNDIVQGHNVQEIIDAFTTLVEQMRDSNPSMKIIVAQIIPLSFNFGSATTESLNQAIPGWAEGMNSTESPIWVVDMADGYTTNDLRDGVHPNDSGDRKMADKWYPFLTHAIDMMSELEEPAAPVPPTC</sequence>
<proteinExistence type="predicted"/>
<dbReference type="PANTHER" id="PTHR30383:SF2">
    <property type="entry name" value="CELLULOSE-BINDING PROTEIN"/>
    <property type="match status" value="1"/>
</dbReference>
<evidence type="ECO:0000313" key="4">
    <source>
        <dbReference type="Proteomes" id="UP000799766"/>
    </source>
</evidence>
<dbReference type="Pfam" id="PF13472">
    <property type="entry name" value="Lipase_GDSL_2"/>
    <property type="match status" value="1"/>
</dbReference>
<feature type="signal peptide" evidence="1">
    <location>
        <begin position="1"/>
        <end position="19"/>
    </location>
</feature>
<dbReference type="Gene3D" id="3.40.50.1110">
    <property type="entry name" value="SGNH hydrolase"/>
    <property type="match status" value="1"/>
</dbReference>
<feature type="domain" description="SGNH hydrolase-type esterase" evidence="2">
    <location>
        <begin position="27"/>
        <end position="207"/>
    </location>
</feature>
<organism evidence="3 4">
    <name type="scientific">Lineolata rhizophorae</name>
    <dbReference type="NCBI Taxonomy" id="578093"/>
    <lineage>
        <taxon>Eukaryota</taxon>
        <taxon>Fungi</taxon>
        <taxon>Dikarya</taxon>
        <taxon>Ascomycota</taxon>
        <taxon>Pezizomycotina</taxon>
        <taxon>Dothideomycetes</taxon>
        <taxon>Dothideomycetes incertae sedis</taxon>
        <taxon>Lineolatales</taxon>
        <taxon>Lineolataceae</taxon>
        <taxon>Lineolata</taxon>
    </lineage>
</organism>
<gene>
    <name evidence="3" type="ORF">BDY21DRAFT_291474</name>
</gene>
<evidence type="ECO:0000313" key="3">
    <source>
        <dbReference type="EMBL" id="KAF2454370.1"/>
    </source>
</evidence>
<evidence type="ECO:0000259" key="2">
    <source>
        <dbReference type="Pfam" id="PF13472"/>
    </source>
</evidence>
<dbReference type="CDD" id="cd01833">
    <property type="entry name" value="XynB_like"/>
    <property type="match status" value="1"/>
</dbReference>
<dbReference type="OrthoDB" id="2119228at2759"/>
<dbReference type="SUPFAM" id="SSF52266">
    <property type="entry name" value="SGNH hydrolase"/>
    <property type="match status" value="1"/>
</dbReference>
<dbReference type="PANTHER" id="PTHR30383">
    <property type="entry name" value="THIOESTERASE 1/PROTEASE 1/LYSOPHOSPHOLIPASE L1"/>
    <property type="match status" value="1"/>
</dbReference>
<keyword evidence="3" id="KW-0378">Hydrolase</keyword>
<dbReference type="EMBL" id="MU001692">
    <property type="protein sequence ID" value="KAF2454370.1"/>
    <property type="molecule type" value="Genomic_DNA"/>
</dbReference>
<keyword evidence="4" id="KW-1185">Reference proteome</keyword>
<evidence type="ECO:0000256" key="1">
    <source>
        <dbReference type="SAM" id="SignalP"/>
    </source>
</evidence>
<dbReference type="Proteomes" id="UP000799766">
    <property type="component" value="Unassembled WGS sequence"/>
</dbReference>